<comment type="caution">
    <text evidence="1">The sequence shown here is derived from an EMBL/GenBank/DDBJ whole genome shotgun (WGS) entry which is preliminary data.</text>
</comment>
<dbReference type="Proteomes" id="UP000279457">
    <property type="component" value="Unassembled WGS sequence"/>
</dbReference>
<proteinExistence type="predicted"/>
<evidence type="ECO:0000313" key="2">
    <source>
        <dbReference type="Proteomes" id="UP000279457"/>
    </source>
</evidence>
<organism evidence="1 2">
    <name type="scientific">Erwinia psidii</name>
    <dbReference type="NCBI Taxonomy" id="69224"/>
    <lineage>
        <taxon>Bacteria</taxon>
        <taxon>Pseudomonadati</taxon>
        <taxon>Pseudomonadota</taxon>
        <taxon>Gammaproteobacteria</taxon>
        <taxon>Enterobacterales</taxon>
        <taxon>Erwiniaceae</taxon>
        <taxon>Erwinia</taxon>
    </lineage>
</organism>
<reference evidence="1 2" key="1">
    <citation type="submission" date="2018-10" db="EMBL/GenBank/DDBJ databases">
        <title>Draft genome sequence for the type isolate of Erwinia psidii, agent causal of bacterial blight in guava (Psidium guajava) and wilt and die-back of Eucalyptus spp.</title>
        <authorList>
            <person name="Hermenegildo P.S."/>
            <person name="Santos S.A."/>
            <person name="Guimaraes L.M.S."/>
            <person name="Vidigal P.M.P."/>
            <person name="Pereira I.C."/>
            <person name="Badel J.L."/>
            <person name="Alfenas-Zerbini P."/>
            <person name="Ferreira M.A.S.V."/>
            <person name="Alfenas A.C."/>
        </authorList>
    </citation>
    <scope>NUCLEOTIDE SEQUENCE [LARGE SCALE GENOMIC DNA]</scope>
    <source>
        <strain evidence="1 2">IBSBF 435</strain>
    </source>
</reference>
<dbReference type="EMBL" id="RHHM01000013">
    <property type="protein sequence ID" value="RQM37212.1"/>
    <property type="molecule type" value="Genomic_DNA"/>
</dbReference>
<dbReference type="AlphaFoldDB" id="A0A3N6TPQ3"/>
<keyword evidence="2" id="KW-1185">Reference proteome</keyword>
<accession>A0A3N6TPQ3</accession>
<evidence type="ECO:0000313" key="1">
    <source>
        <dbReference type="EMBL" id="RQM37212.1"/>
    </source>
</evidence>
<protein>
    <submittedName>
        <fullName evidence="1">Uncharacterized protein</fullName>
    </submittedName>
</protein>
<gene>
    <name evidence="1" type="ORF">EB241_16170</name>
</gene>
<name>A0A3N6TPQ3_9GAMM</name>
<sequence length="68" mass="7721">MLPVKRAAMTPRHVDNFKIMAPITDITHVAWLSEESVRRGDAPAQTHQPRHRLVQSCSMAALRFHYAA</sequence>